<comment type="caution">
    <text evidence="1">The sequence shown here is derived from an EMBL/GenBank/DDBJ whole genome shotgun (WGS) entry which is preliminary data.</text>
</comment>
<gene>
    <name evidence="1" type="ORF">LMS43_16230</name>
</gene>
<sequence length="139" mass="14950">MSTQGKVTVEPIPSSVITDDMFASGEVIEHPVKLGDGSVRTLYFKELEAIEWKRHMEAENSKDKKVREGASARLIARSLVERDGSRALTIAQAARLKPAVSGAIFLGILQVNGFSVTNNHAEGAGSDELDDLQDGDLGN</sequence>
<organism evidence="1 2">
    <name type="scientific">Alcaligenes endophyticus</name>
    <dbReference type="NCBI Taxonomy" id="1929088"/>
    <lineage>
        <taxon>Bacteria</taxon>
        <taxon>Pseudomonadati</taxon>
        <taxon>Pseudomonadota</taxon>
        <taxon>Betaproteobacteria</taxon>
        <taxon>Burkholderiales</taxon>
        <taxon>Alcaligenaceae</taxon>
        <taxon>Alcaligenes</taxon>
    </lineage>
</organism>
<dbReference type="Proteomes" id="UP001168613">
    <property type="component" value="Unassembled WGS sequence"/>
</dbReference>
<evidence type="ECO:0000313" key="2">
    <source>
        <dbReference type="Proteomes" id="UP001168613"/>
    </source>
</evidence>
<dbReference type="EMBL" id="JAJHNU010000006">
    <property type="protein sequence ID" value="MDN4122838.1"/>
    <property type="molecule type" value="Genomic_DNA"/>
</dbReference>
<accession>A0ABT8ENI5</accession>
<protein>
    <recommendedName>
        <fullName evidence="3">Phage tail assembly protein</fullName>
    </recommendedName>
</protein>
<proteinExistence type="predicted"/>
<name>A0ABT8ENI5_9BURK</name>
<evidence type="ECO:0000313" key="1">
    <source>
        <dbReference type="EMBL" id="MDN4122838.1"/>
    </source>
</evidence>
<keyword evidence="2" id="KW-1185">Reference proteome</keyword>
<dbReference type="RefSeq" id="WP_266125153.1">
    <property type="nucleotide sequence ID" value="NZ_JAJHNU010000006.1"/>
</dbReference>
<reference evidence="1" key="1">
    <citation type="submission" date="2021-11" db="EMBL/GenBank/DDBJ databases">
        <title>Draft genome sequence of Alcaligenes endophyticus type strain CCUG 75668T.</title>
        <authorList>
            <person name="Salva-Serra F."/>
            <person name="Duran R.E."/>
            <person name="Seeger M."/>
            <person name="Moore E.R.B."/>
            <person name="Jaen-Luchoro D."/>
        </authorList>
    </citation>
    <scope>NUCLEOTIDE SEQUENCE</scope>
    <source>
        <strain evidence="1">CCUG 75668</strain>
    </source>
</reference>
<evidence type="ECO:0008006" key="3">
    <source>
        <dbReference type="Google" id="ProtNLM"/>
    </source>
</evidence>